<dbReference type="OrthoDB" id="3436572at2"/>
<evidence type="ECO:0000313" key="2">
    <source>
        <dbReference type="Proteomes" id="UP000074382"/>
    </source>
</evidence>
<dbReference type="PATRIC" id="fig|665004.4.peg.1992"/>
<dbReference type="RefSeq" id="WP_068755531.1">
    <property type="nucleotide sequence ID" value="NZ_KQ950181.1"/>
</dbReference>
<dbReference type="SUPFAM" id="SSF55248">
    <property type="entry name" value="PCD-like"/>
    <property type="match status" value="1"/>
</dbReference>
<accession>A0A147KE72</accession>
<dbReference type="EMBL" id="LGEM01000120">
    <property type="protein sequence ID" value="KUP95568.1"/>
    <property type="molecule type" value="Genomic_DNA"/>
</dbReference>
<sequence length="101" mass="10599">MRVLSEEEISTALVSLAHWEHRAGALARPTPTDDPAGMRAAVDGVTADEPGHVAVRPVPGGLVVRVATPGEGVTETDVELAARIEQTIEMGGSDSRPRPPR</sequence>
<proteinExistence type="predicted"/>
<dbReference type="GO" id="GO:0008124">
    <property type="term" value="F:4-alpha-hydroxytetrahydrobiopterin dehydratase activity"/>
    <property type="evidence" value="ECO:0007669"/>
    <property type="project" value="InterPro"/>
</dbReference>
<protein>
    <submittedName>
        <fullName evidence="1">Uncharacterized protein</fullName>
    </submittedName>
</protein>
<name>A0A147KE72_THECS</name>
<dbReference type="Proteomes" id="UP000074382">
    <property type="component" value="Unassembled WGS sequence"/>
</dbReference>
<keyword evidence="2" id="KW-1185">Reference proteome</keyword>
<dbReference type="GO" id="GO:0006729">
    <property type="term" value="P:tetrahydrobiopterin biosynthetic process"/>
    <property type="evidence" value="ECO:0007669"/>
    <property type="project" value="InterPro"/>
</dbReference>
<gene>
    <name evidence="1" type="ORF">AC529_16960</name>
</gene>
<comment type="caution">
    <text evidence="1">The sequence shown here is derived from an EMBL/GenBank/DDBJ whole genome shotgun (WGS) entry which is preliminary data.</text>
</comment>
<evidence type="ECO:0000313" key="1">
    <source>
        <dbReference type="EMBL" id="KUP95568.1"/>
    </source>
</evidence>
<reference evidence="2" key="1">
    <citation type="journal article" date="2017" name="Acta Aliment.">
        <title>Plant polysaccharide degrading enzyme system of Thermpbifida cellulosilytica TB100 revealed by de novo genome project data.</title>
        <authorList>
            <person name="Toth A."/>
            <person name="Baka E."/>
            <person name="Luzics S."/>
            <person name="Bata-Vidacs I."/>
            <person name="Nagy I."/>
            <person name="Balint B."/>
            <person name="Herceg R."/>
            <person name="Olasz F."/>
            <person name="Wilk T."/>
            <person name="Nagy T."/>
            <person name="Kriszt B."/>
            <person name="Nagy I."/>
            <person name="Kukolya J."/>
        </authorList>
    </citation>
    <scope>NUCLEOTIDE SEQUENCE [LARGE SCALE GENOMIC DNA]</scope>
    <source>
        <strain evidence="2">TB100</strain>
    </source>
</reference>
<dbReference type="InterPro" id="IPR036428">
    <property type="entry name" value="PCD_sf"/>
</dbReference>
<dbReference type="AlphaFoldDB" id="A0A147KE72"/>
<organism evidence="1 2">
    <name type="scientific">Thermobifida cellulosilytica TB100</name>
    <dbReference type="NCBI Taxonomy" id="665004"/>
    <lineage>
        <taxon>Bacteria</taxon>
        <taxon>Bacillati</taxon>
        <taxon>Actinomycetota</taxon>
        <taxon>Actinomycetes</taxon>
        <taxon>Streptosporangiales</taxon>
        <taxon>Nocardiopsidaceae</taxon>
        <taxon>Thermobifida</taxon>
    </lineage>
</organism>